<dbReference type="Proteomes" id="UP001515480">
    <property type="component" value="Unassembled WGS sequence"/>
</dbReference>
<accession>A0AB34J0H6</accession>
<evidence type="ECO:0000313" key="3">
    <source>
        <dbReference type="Proteomes" id="UP001515480"/>
    </source>
</evidence>
<reference evidence="2 3" key="1">
    <citation type="journal article" date="2024" name="Science">
        <title>Giant polyketide synthase enzymes in the biosynthesis of giant marine polyether toxins.</title>
        <authorList>
            <person name="Fallon T.R."/>
            <person name="Shende V.V."/>
            <person name="Wierzbicki I.H."/>
            <person name="Pendleton A.L."/>
            <person name="Watervoot N.F."/>
            <person name="Auber R.P."/>
            <person name="Gonzalez D.J."/>
            <person name="Wisecaver J.H."/>
            <person name="Moore B.S."/>
        </authorList>
    </citation>
    <scope>NUCLEOTIDE SEQUENCE [LARGE SCALE GENOMIC DNA]</scope>
    <source>
        <strain evidence="2 3">12B1</strain>
    </source>
</reference>
<name>A0AB34J0H6_PRYPA</name>
<proteinExistence type="predicted"/>
<feature type="region of interest" description="Disordered" evidence="1">
    <location>
        <begin position="1"/>
        <end position="39"/>
    </location>
</feature>
<organism evidence="2 3">
    <name type="scientific">Prymnesium parvum</name>
    <name type="common">Toxic golden alga</name>
    <dbReference type="NCBI Taxonomy" id="97485"/>
    <lineage>
        <taxon>Eukaryota</taxon>
        <taxon>Haptista</taxon>
        <taxon>Haptophyta</taxon>
        <taxon>Prymnesiophyceae</taxon>
        <taxon>Prymnesiales</taxon>
        <taxon>Prymnesiaceae</taxon>
        <taxon>Prymnesium</taxon>
    </lineage>
</organism>
<gene>
    <name evidence="2" type="ORF">AB1Y20_006986</name>
</gene>
<dbReference type="AlphaFoldDB" id="A0AB34J0H6"/>
<evidence type="ECO:0000313" key="2">
    <source>
        <dbReference type="EMBL" id="KAL1510691.1"/>
    </source>
</evidence>
<comment type="caution">
    <text evidence="2">The sequence shown here is derived from an EMBL/GenBank/DDBJ whole genome shotgun (WGS) entry which is preliminary data.</text>
</comment>
<sequence>MEKETRVRRSRPSMRFSTMKPAPLLMSSPASKKRGSTLMIGPATPERMVRKQSSPHVIVGTGSVVECTIE</sequence>
<dbReference type="EMBL" id="JBGBPQ010000015">
    <property type="protein sequence ID" value="KAL1510691.1"/>
    <property type="molecule type" value="Genomic_DNA"/>
</dbReference>
<protein>
    <submittedName>
        <fullName evidence="2">Uncharacterized protein</fullName>
    </submittedName>
</protein>
<evidence type="ECO:0000256" key="1">
    <source>
        <dbReference type="SAM" id="MobiDB-lite"/>
    </source>
</evidence>
<keyword evidence="3" id="KW-1185">Reference proteome</keyword>